<evidence type="ECO:0000313" key="4">
    <source>
        <dbReference type="Proteomes" id="UP001597351"/>
    </source>
</evidence>
<dbReference type="EMBL" id="JBHUGD010000003">
    <property type="protein sequence ID" value="MFD1948432.1"/>
    <property type="molecule type" value="Genomic_DNA"/>
</dbReference>
<keyword evidence="4" id="KW-1185">Reference proteome</keyword>
<keyword evidence="2" id="KW-0812">Transmembrane</keyword>
<dbReference type="RefSeq" id="WP_343920479.1">
    <property type="nucleotide sequence ID" value="NZ_BAAAJT010000002.1"/>
</dbReference>
<dbReference type="Proteomes" id="UP001597351">
    <property type="component" value="Unassembled WGS sequence"/>
</dbReference>
<reference evidence="4" key="1">
    <citation type="journal article" date="2019" name="Int. J. Syst. Evol. Microbiol.">
        <title>The Global Catalogue of Microorganisms (GCM) 10K type strain sequencing project: providing services to taxonomists for standard genome sequencing and annotation.</title>
        <authorList>
            <consortium name="The Broad Institute Genomics Platform"/>
            <consortium name="The Broad Institute Genome Sequencing Center for Infectious Disease"/>
            <person name="Wu L."/>
            <person name="Ma J."/>
        </authorList>
    </citation>
    <scope>NUCLEOTIDE SEQUENCE [LARGE SCALE GENOMIC DNA]</scope>
    <source>
        <strain evidence="4">CGMCC 1.12477</strain>
    </source>
</reference>
<keyword evidence="2" id="KW-0472">Membrane</keyword>
<feature type="transmembrane region" description="Helical" evidence="2">
    <location>
        <begin position="38"/>
        <end position="57"/>
    </location>
</feature>
<gene>
    <name evidence="3" type="ORF">ACFSDE_16635</name>
</gene>
<evidence type="ECO:0000256" key="1">
    <source>
        <dbReference type="SAM" id="MobiDB-lite"/>
    </source>
</evidence>
<evidence type="ECO:0000313" key="3">
    <source>
        <dbReference type="EMBL" id="MFD1948432.1"/>
    </source>
</evidence>
<name>A0ABW4TRV5_9ACTN</name>
<proteinExistence type="predicted"/>
<evidence type="ECO:0008006" key="5">
    <source>
        <dbReference type="Google" id="ProtNLM"/>
    </source>
</evidence>
<feature type="region of interest" description="Disordered" evidence="1">
    <location>
        <begin position="82"/>
        <end position="103"/>
    </location>
</feature>
<comment type="caution">
    <text evidence="3">The sequence shown here is derived from an EMBL/GenBank/DDBJ whole genome shotgun (WGS) entry which is preliminary data.</text>
</comment>
<organism evidence="3 4">
    <name type="scientific">Nocardioides aestuarii</name>
    <dbReference type="NCBI Taxonomy" id="252231"/>
    <lineage>
        <taxon>Bacteria</taxon>
        <taxon>Bacillati</taxon>
        <taxon>Actinomycetota</taxon>
        <taxon>Actinomycetes</taxon>
        <taxon>Propionibacteriales</taxon>
        <taxon>Nocardioidaceae</taxon>
        <taxon>Nocardioides</taxon>
    </lineage>
</organism>
<feature type="transmembrane region" description="Helical" evidence="2">
    <location>
        <begin position="12"/>
        <end position="32"/>
    </location>
</feature>
<sequence length="103" mass="10659">MGRAPVGSTAGRFAVPEWVLGAVVTLVVPALLVGSPDLAWTVVTAAVVVALATALTASRWTAYCATRLAVPRVREHHDVRAAVDGPATDPVHHPVRPRAPGLA</sequence>
<evidence type="ECO:0000256" key="2">
    <source>
        <dbReference type="SAM" id="Phobius"/>
    </source>
</evidence>
<accession>A0ABW4TRV5</accession>
<keyword evidence="2" id="KW-1133">Transmembrane helix</keyword>
<protein>
    <recommendedName>
        <fullName evidence="5">DUF58 domain-containing protein</fullName>
    </recommendedName>
</protein>